<keyword evidence="5 7" id="KW-1133">Transmembrane helix</keyword>
<comment type="subcellular location">
    <subcellularLocation>
        <location evidence="1">Cell membrane</location>
        <topology evidence="1">Multi-pass membrane protein</topology>
    </subcellularLocation>
</comment>
<feature type="transmembrane region" description="Helical" evidence="7">
    <location>
        <begin position="131"/>
        <end position="150"/>
    </location>
</feature>
<reference evidence="8 9" key="1">
    <citation type="submission" date="2014-02" db="EMBL/GenBank/DDBJ databases">
        <title>The small core and large imbalanced accessory genome model reveals a collaborative survival strategy of Sorangium cellulosum strains in nature.</title>
        <authorList>
            <person name="Han K."/>
            <person name="Peng R."/>
            <person name="Blom J."/>
            <person name="Li Y.-Z."/>
        </authorList>
    </citation>
    <scope>NUCLEOTIDE SEQUENCE [LARGE SCALE GENOMIC DNA]</scope>
    <source>
        <strain evidence="8 9">So0157-25</strain>
    </source>
</reference>
<dbReference type="PANTHER" id="PTHR33452">
    <property type="entry name" value="OXIDOREDUCTASE CATD-RELATED"/>
    <property type="match status" value="1"/>
</dbReference>
<evidence type="ECO:0000256" key="5">
    <source>
        <dbReference type="ARBA" id="ARBA00022989"/>
    </source>
</evidence>
<sequence>MLKISRKILDTRAPGATLLIRLSVGAVFLSEGIQKFLYPADLGAGRFARIGIPWPELMGPFVAVVEAGCGALVLAGLFTRLAAAPLMAVMVVALVSTKLPILLGEDVLGFHVRKLSRYGFWSMAHEARTDWAMLLGALFLLIVGAGRWSLDARLARRRGGAS</sequence>
<organism evidence="8 9">
    <name type="scientific">Sorangium cellulosum</name>
    <name type="common">Polyangium cellulosum</name>
    <dbReference type="NCBI Taxonomy" id="56"/>
    <lineage>
        <taxon>Bacteria</taxon>
        <taxon>Pseudomonadati</taxon>
        <taxon>Myxococcota</taxon>
        <taxon>Polyangia</taxon>
        <taxon>Polyangiales</taxon>
        <taxon>Polyangiaceae</taxon>
        <taxon>Sorangium</taxon>
    </lineage>
</organism>
<evidence type="ECO:0000256" key="1">
    <source>
        <dbReference type="ARBA" id="ARBA00004651"/>
    </source>
</evidence>
<feature type="transmembrane region" description="Helical" evidence="7">
    <location>
        <begin position="85"/>
        <end position="103"/>
    </location>
</feature>
<keyword evidence="3" id="KW-1003">Cell membrane</keyword>
<dbReference type="GO" id="GO:0005886">
    <property type="term" value="C:plasma membrane"/>
    <property type="evidence" value="ECO:0007669"/>
    <property type="project" value="UniProtKB-SubCell"/>
</dbReference>
<accession>A0A150PD43</accession>
<evidence type="ECO:0000256" key="2">
    <source>
        <dbReference type="ARBA" id="ARBA00006679"/>
    </source>
</evidence>
<evidence type="ECO:0000256" key="3">
    <source>
        <dbReference type="ARBA" id="ARBA00022475"/>
    </source>
</evidence>
<evidence type="ECO:0000256" key="4">
    <source>
        <dbReference type="ARBA" id="ARBA00022692"/>
    </source>
</evidence>
<evidence type="ECO:0000313" key="8">
    <source>
        <dbReference type="EMBL" id="KYF53611.1"/>
    </source>
</evidence>
<proteinExistence type="inferred from homology"/>
<protein>
    <submittedName>
        <fullName evidence="8">DoxX family protein</fullName>
    </submittedName>
</protein>
<dbReference type="PANTHER" id="PTHR33452:SF1">
    <property type="entry name" value="INNER MEMBRANE PROTEIN YPHA-RELATED"/>
    <property type="match status" value="1"/>
</dbReference>
<evidence type="ECO:0000256" key="6">
    <source>
        <dbReference type="ARBA" id="ARBA00023136"/>
    </source>
</evidence>
<evidence type="ECO:0000313" key="9">
    <source>
        <dbReference type="Proteomes" id="UP000075420"/>
    </source>
</evidence>
<dbReference type="EMBL" id="JELY01002101">
    <property type="protein sequence ID" value="KYF53611.1"/>
    <property type="molecule type" value="Genomic_DNA"/>
</dbReference>
<feature type="transmembrane region" description="Helical" evidence="7">
    <location>
        <begin position="57"/>
        <end position="78"/>
    </location>
</feature>
<name>A0A150PD43_SORCE</name>
<dbReference type="Proteomes" id="UP000075420">
    <property type="component" value="Unassembled WGS sequence"/>
</dbReference>
<dbReference type="AlphaFoldDB" id="A0A150PD43"/>
<comment type="caution">
    <text evidence="8">The sequence shown here is derived from an EMBL/GenBank/DDBJ whole genome shotgun (WGS) entry which is preliminary data.</text>
</comment>
<keyword evidence="6 7" id="KW-0472">Membrane</keyword>
<dbReference type="InterPro" id="IPR032808">
    <property type="entry name" value="DoxX"/>
</dbReference>
<evidence type="ECO:0000256" key="7">
    <source>
        <dbReference type="SAM" id="Phobius"/>
    </source>
</evidence>
<keyword evidence="4 7" id="KW-0812">Transmembrane</keyword>
<dbReference type="Pfam" id="PF07681">
    <property type="entry name" value="DoxX"/>
    <property type="match status" value="1"/>
</dbReference>
<gene>
    <name evidence="8" type="ORF">BE08_10415</name>
</gene>
<comment type="similarity">
    <text evidence="2">Belongs to the DoxX family.</text>
</comment>
<dbReference type="InterPro" id="IPR051907">
    <property type="entry name" value="DoxX-like_oxidoreductase"/>
</dbReference>